<dbReference type="AlphaFoldDB" id="A0A1X0AP00"/>
<dbReference type="InterPro" id="IPR032710">
    <property type="entry name" value="NTF2-like_dom_sf"/>
</dbReference>
<name>A0A1X0AP00_9MYCO</name>
<dbReference type="STRING" id="1927124.BST13_24710"/>
<evidence type="ECO:0000313" key="1">
    <source>
        <dbReference type="EMBL" id="ORA31807.1"/>
    </source>
</evidence>
<evidence type="ECO:0000313" key="2">
    <source>
        <dbReference type="Proteomes" id="UP000192448"/>
    </source>
</evidence>
<dbReference type="Gene3D" id="3.10.450.50">
    <property type="match status" value="1"/>
</dbReference>
<accession>A0A1X0AP00</accession>
<dbReference type="EMBL" id="MVHF01000029">
    <property type="protein sequence ID" value="ORA31807.1"/>
    <property type="molecule type" value="Genomic_DNA"/>
</dbReference>
<organism evidence="1 2">
    <name type="scientific">Mycobacterium aquaticum</name>
    <dbReference type="NCBI Taxonomy" id="1927124"/>
    <lineage>
        <taxon>Bacteria</taxon>
        <taxon>Bacillati</taxon>
        <taxon>Actinomycetota</taxon>
        <taxon>Actinomycetes</taxon>
        <taxon>Mycobacteriales</taxon>
        <taxon>Mycobacteriaceae</taxon>
        <taxon>Mycobacterium</taxon>
    </lineage>
</organism>
<protein>
    <recommendedName>
        <fullName evidence="3">SnoaL-like domain-containing protein</fullName>
    </recommendedName>
</protein>
<sequence length="119" mass="13142">MAAIADLLAPDAELVSPLSGRMVFRDRDLLLLLTAVYTGLRDVSWHELIGDGTTRVAVSEGRIAGVTITDALVFELDAAGRIRRLRPHLRPWLATTLFAVLLVPKLARHPGVLRRALRR</sequence>
<dbReference type="SUPFAM" id="SSF54427">
    <property type="entry name" value="NTF2-like"/>
    <property type="match status" value="1"/>
</dbReference>
<dbReference type="Proteomes" id="UP000192448">
    <property type="component" value="Unassembled WGS sequence"/>
</dbReference>
<keyword evidence="2" id="KW-1185">Reference proteome</keyword>
<gene>
    <name evidence="1" type="ORF">BST13_24710</name>
</gene>
<evidence type="ECO:0008006" key="3">
    <source>
        <dbReference type="Google" id="ProtNLM"/>
    </source>
</evidence>
<proteinExistence type="predicted"/>
<reference evidence="1 2" key="1">
    <citation type="submission" date="2017-02" db="EMBL/GenBank/DDBJ databases">
        <title>The new phylogeny of genus Mycobacterium.</title>
        <authorList>
            <person name="Tortoli E."/>
            <person name="Trovato A."/>
            <person name="Cirillo D.M."/>
        </authorList>
    </citation>
    <scope>NUCLEOTIDE SEQUENCE [LARGE SCALE GENOMIC DNA]</scope>
    <source>
        <strain evidence="1 2">RW6</strain>
    </source>
</reference>
<comment type="caution">
    <text evidence="1">The sequence shown here is derived from an EMBL/GenBank/DDBJ whole genome shotgun (WGS) entry which is preliminary data.</text>
</comment>